<evidence type="ECO:0000256" key="1">
    <source>
        <dbReference type="SAM" id="MobiDB-lite"/>
    </source>
</evidence>
<organism evidence="2 3">
    <name type="scientific">Hafnia phage Enc34</name>
    <dbReference type="NCBI Taxonomy" id="1150990"/>
    <lineage>
        <taxon>Viruses</taxon>
        <taxon>Duplodnaviria</taxon>
        <taxon>Heunggongvirae</taxon>
        <taxon>Uroviricota</taxon>
        <taxon>Caudoviricetes</taxon>
        <taxon>Casjensviridae</taxon>
        <taxon>Enchivirus</taxon>
        <taxon>Enchivirus Enc34</taxon>
    </lineage>
</organism>
<reference evidence="2 3" key="1">
    <citation type="journal article" date="2012" name="J. Virol.">
        <title>Complete Genome Sequence of the Enterobacter cancerogenus Bacteriophage Enc34.</title>
        <authorList>
            <person name="Kazaks A."/>
            <person name="Dislers A."/>
            <person name="Lipowsky G."/>
            <person name="Nikolajeva V."/>
            <person name="Tars K."/>
        </authorList>
    </citation>
    <scope>NUCLEOTIDE SEQUENCE [LARGE SCALE GENOMIC DNA]</scope>
</reference>
<dbReference type="Proteomes" id="UP000008024">
    <property type="component" value="Segment"/>
</dbReference>
<sequence length="124" mass="12975">MSQGILETIAANQTRIITLLEGLQLNAPASSDAGETATTKTTAKKNTKAKAEEKVKPTHTKDEVVAAVVAVKDAFGAPAAKAITGQFGLAKIAEAKEDQFDAIFDACQEKLAEADNDAGEEEEV</sequence>
<dbReference type="EMBL" id="JQ340774">
    <property type="protein sequence ID" value="AFB84017.1"/>
    <property type="molecule type" value="Genomic_DNA"/>
</dbReference>
<dbReference type="OrthoDB" id="20934at10239"/>
<feature type="region of interest" description="Disordered" evidence="1">
    <location>
        <begin position="28"/>
        <end position="57"/>
    </location>
</feature>
<proteinExistence type="predicted"/>
<keyword evidence="3" id="KW-1185">Reference proteome</keyword>
<evidence type="ECO:0000313" key="3">
    <source>
        <dbReference type="Proteomes" id="UP000008024"/>
    </source>
</evidence>
<evidence type="ECO:0000313" key="2">
    <source>
        <dbReference type="EMBL" id="AFB84017.1"/>
    </source>
</evidence>
<name>H6WYF9_9CAUD</name>
<dbReference type="KEGG" id="vg:14013998"/>
<accession>H6WYF9</accession>
<dbReference type="RefSeq" id="YP_007007002.1">
    <property type="nucleotide sequence ID" value="NC_019524.2"/>
</dbReference>
<dbReference type="GeneID" id="14013998"/>
<protein>
    <recommendedName>
        <fullName evidence="4">RecT protein</fullName>
    </recommendedName>
</protein>
<evidence type="ECO:0008006" key="4">
    <source>
        <dbReference type="Google" id="ProtNLM"/>
    </source>
</evidence>